<protein>
    <submittedName>
        <fullName evidence="2">Dehydratase</fullName>
    </submittedName>
</protein>
<dbReference type="PANTHER" id="PTHR43664">
    <property type="entry name" value="MONOAMINE OXIDASE-RELATED"/>
    <property type="match status" value="1"/>
</dbReference>
<accession>A0A832QXT6</accession>
<sequence length="154" mass="16776">MGLYIEDFEMGRVDYSPGRTITETDIVMYSWVSGDTNPMHTDAEFAKSSAIGQRLAHGTLGMSVVTGLSARMGFLDGTAIAALGVDEWKFLAPIFIGDTVTLRTTVVDARVSSSKPDRGVLIRRMDLINQNGHLTQTGLMRTMVRSRSTAEAES</sequence>
<dbReference type="InterPro" id="IPR052342">
    <property type="entry name" value="MCH/BMMD"/>
</dbReference>
<feature type="domain" description="MaoC-like" evidence="1">
    <location>
        <begin position="13"/>
        <end position="112"/>
    </location>
</feature>
<dbReference type="Gene3D" id="3.10.129.10">
    <property type="entry name" value="Hotdog Thioesterase"/>
    <property type="match status" value="1"/>
</dbReference>
<dbReference type="InterPro" id="IPR029069">
    <property type="entry name" value="HotDog_dom_sf"/>
</dbReference>
<evidence type="ECO:0000313" key="2">
    <source>
        <dbReference type="EMBL" id="HHW33663.1"/>
    </source>
</evidence>
<dbReference type="SUPFAM" id="SSF54637">
    <property type="entry name" value="Thioesterase/thiol ester dehydrase-isomerase"/>
    <property type="match status" value="1"/>
</dbReference>
<name>A0A832QXT6_9RHOB</name>
<dbReference type="PANTHER" id="PTHR43664:SF1">
    <property type="entry name" value="BETA-METHYLMALYL-COA DEHYDRATASE"/>
    <property type="match status" value="1"/>
</dbReference>
<organism evidence="2 3">
    <name type="scientific">Paracoccus solventivorans</name>
    <dbReference type="NCBI Taxonomy" id="53463"/>
    <lineage>
        <taxon>Bacteria</taxon>
        <taxon>Pseudomonadati</taxon>
        <taxon>Pseudomonadota</taxon>
        <taxon>Alphaproteobacteria</taxon>
        <taxon>Rhodobacterales</taxon>
        <taxon>Paracoccaceae</taxon>
        <taxon>Paracoccus</taxon>
    </lineage>
</organism>
<dbReference type="Proteomes" id="UP000580830">
    <property type="component" value="Unassembled WGS sequence"/>
</dbReference>
<comment type="caution">
    <text evidence="2">The sequence shown here is derived from an EMBL/GenBank/DDBJ whole genome shotgun (WGS) entry which is preliminary data.</text>
</comment>
<dbReference type="RefSeq" id="WP_303729753.1">
    <property type="nucleotide sequence ID" value="NZ_DULP01000084.1"/>
</dbReference>
<evidence type="ECO:0000313" key="3">
    <source>
        <dbReference type="Proteomes" id="UP000580830"/>
    </source>
</evidence>
<dbReference type="Pfam" id="PF01575">
    <property type="entry name" value="MaoC_dehydratas"/>
    <property type="match status" value="1"/>
</dbReference>
<proteinExistence type="predicted"/>
<dbReference type="InterPro" id="IPR002539">
    <property type="entry name" value="MaoC-like_dom"/>
</dbReference>
<evidence type="ECO:0000259" key="1">
    <source>
        <dbReference type="Pfam" id="PF01575"/>
    </source>
</evidence>
<dbReference type="EMBL" id="DULP01000084">
    <property type="protein sequence ID" value="HHW33663.1"/>
    <property type="molecule type" value="Genomic_DNA"/>
</dbReference>
<reference evidence="2 3" key="1">
    <citation type="journal article" date="2020" name="Biotechnol. Biofuels">
        <title>New insights from the biogas microbiome by comprehensive genome-resolved metagenomics of nearly 1600 species originating from multiple anaerobic digesters.</title>
        <authorList>
            <person name="Campanaro S."/>
            <person name="Treu L."/>
            <person name="Rodriguez-R L.M."/>
            <person name="Kovalovszki A."/>
            <person name="Ziels R.M."/>
            <person name="Maus I."/>
            <person name="Zhu X."/>
            <person name="Kougias P.G."/>
            <person name="Basile A."/>
            <person name="Luo G."/>
            <person name="Schluter A."/>
            <person name="Konstantinidis K.T."/>
            <person name="Angelidaki I."/>
        </authorList>
    </citation>
    <scope>NUCLEOTIDE SEQUENCE [LARGE SCALE GENOMIC DNA]</scope>
    <source>
        <strain evidence="2">AS04akNAM_125</strain>
    </source>
</reference>
<gene>
    <name evidence="2" type="ORF">GXX24_05930</name>
</gene>
<dbReference type="AlphaFoldDB" id="A0A832QXT6"/>